<proteinExistence type="predicted"/>
<comment type="caution">
    <text evidence="1">The sequence shown here is derived from an EMBL/GenBank/DDBJ whole genome shotgun (WGS) entry which is preliminary data.</text>
</comment>
<reference evidence="1" key="1">
    <citation type="submission" date="2021-03" db="EMBL/GenBank/DDBJ databases">
        <title>Evolutionary innovations through gain and loss of genes in the ectomycorrhizal Boletales.</title>
        <authorList>
            <person name="Wu G."/>
            <person name="Miyauchi S."/>
            <person name="Morin E."/>
            <person name="Yang Z.-L."/>
            <person name="Xu J."/>
            <person name="Martin F.M."/>
        </authorList>
    </citation>
    <scope>NUCLEOTIDE SEQUENCE</scope>
    <source>
        <strain evidence="1">BR01</strain>
    </source>
</reference>
<organism evidence="1 2">
    <name type="scientific">Boletus reticuloceps</name>
    <dbReference type="NCBI Taxonomy" id="495285"/>
    <lineage>
        <taxon>Eukaryota</taxon>
        <taxon>Fungi</taxon>
        <taxon>Dikarya</taxon>
        <taxon>Basidiomycota</taxon>
        <taxon>Agaricomycotina</taxon>
        <taxon>Agaricomycetes</taxon>
        <taxon>Agaricomycetidae</taxon>
        <taxon>Boletales</taxon>
        <taxon>Boletineae</taxon>
        <taxon>Boletaceae</taxon>
        <taxon>Boletoideae</taxon>
        <taxon>Boletus</taxon>
    </lineage>
</organism>
<gene>
    <name evidence="1" type="ORF">JVT61DRAFT_10391</name>
</gene>
<evidence type="ECO:0000313" key="1">
    <source>
        <dbReference type="EMBL" id="KAG6379842.1"/>
    </source>
</evidence>
<dbReference type="EMBL" id="JAGFBS010000004">
    <property type="protein sequence ID" value="KAG6379842.1"/>
    <property type="molecule type" value="Genomic_DNA"/>
</dbReference>
<evidence type="ECO:0000313" key="2">
    <source>
        <dbReference type="Proteomes" id="UP000683000"/>
    </source>
</evidence>
<dbReference type="Proteomes" id="UP000683000">
    <property type="component" value="Unassembled WGS sequence"/>
</dbReference>
<sequence length="61" mass="6923">MQSIKSIELYCTKIHSDFSIVDHAQDTCASVSNKDLLATWPSMWSSHVHTRHLGDLKFTCT</sequence>
<dbReference type="OrthoDB" id="5946976at2759"/>
<keyword evidence="2" id="KW-1185">Reference proteome</keyword>
<protein>
    <submittedName>
        <fullName evidence="1">Uncharacterized protein</fullName>
    </submittedName>
</protein>
<name>A0A8I2YY27_9AGAM</name>
<dbReference type="AlphaFoldDB" id="A0A8I2YY27"/>
<accession>A0A8I2YY27</accession>